<feature type="domain" description="CobW C-terminal" evidence="7">
    <location>
        <begin position="241"/>
        <end position="324"/>
    </location>
</feature>
<dbReference type="Proteomes" id="UP000278746">
    <property type="component" value="Unassembled WGS sequence"/>
</dbReference>
<dbReference type="Pfam" id="PF07683">
    <property type="entry name" value="CobW_C"/>
    <property type="match status" value="1"/>
</dbReference>
<dbReference type="Gene3D" id="3.30.1220.10">
    <property type="entry name" value="CobW-like, C-terminal domain"/>
    <property type="match status" value="1"/>
</dbReference>
<dbReference type="InterPro" id="IPR003495">
    <property type="entry name" value="CobW/HypB/UreG_nucleotide-bd"/>
</dbReference>
<dbReference type="OrthoDB" id="9808822at2"/>
<evidence type="ECO:0000256" key="1">
    <source>
        <dbReference type="ARBA" id="ARBA00022741"/>
    </source>
</evidence>
<dbReference type="SUPFAM" id="SSF90002">
    <property type="entry name" value="Hypothetical protein YjiA, C-terminal domain"/>
    <property type="match status" value="1"/>
</dbReference>
<accession>A0A3M7TNM9</accession>
<name>A0A3M7TNM9_9BACI</name>
<dbReference type="InterPro" id="IPR051316">
    <property type="entry name" value="Zinc-reg_GTPase_activator"/>
</dbReference>
<evidence type="ECO:0000256" key="3">
    <source>
        <dbReference type="ARBA" id="ARBA00023186"/>
    </source>
</evidence>
<comment type="catalytic activity">
    <reaction evidence="5">
        <text>GTP + H2O = GDP + phosphate + H(+)</text>
        <dbReference type="Rhea" id="RHEA:19669"/>
        <dbReference type="ChEBI" id="CHEBI:15377"/>
        <dbReference type="ChEBI" id="CHEBI:15378"/>
        <dbReference type="ChEBI" id="CHEBI:37565"/>
        <dbReference type="ChEBI" id="CHEBI:43474"/>
        <dbReference type="ChEBI" id="CHEBI:58189"/>
    </reaction>
    <physiologicalReaction direction="left-to-right" evidence="5">
        <dbReference type="Rhea" id="RHEA:19670"/>
    </physiologicalReaction>
</comment>
<dbReference type="GO" id="GO:0000166">
    <property type="term" value="F:nucleotide binding"/>
    <property type="evidence" value="ECO:0007669"/>
    <property type="project" value="UniProtKB-KW"/>
</dbReference>
<proteinExistence type="inferred from homology"/>
<evidence type="ECO:0000313" key="8">
    <source>
        <dbReference type="EMBL" id="RNA66998.1"/>
    </source>
</evidence>
<evidence type="ECO:0000256" key="5">
    <source>
        <dbReference type="ARBA" id="ARBA00049117"/>
    </source>
</evidence>
<comment type="similarity">
    <text evidence="4">Belongs to the SIMIBI class G3E GTPase family. ZNG1 subfamily.</text>
</comment>
<protein>
    <submittedName>
        <fullName evidence="8">GTP-binding protein</fullName>
    </submittedName>
</protein>
<keyword evidence="3" id="KW-0143">Chaperone</keyword>
<keyword evidence="9" id="KW-1185">Reference proteome</keyword>
<reference evidence="8 9" key="1">
    <citation type="submission" date="2018-10" db="EMBL/GenBank/DDBJ databases">
        <title>Bacillus Keqinensis sp. nov., a moderately halophilic bacterium isolated from a saline-alkaline lake.</title>
        <authorList>
            <person name="Wang H."/>
        </authorList>
    </citation>
    <scope>NUCLEOTIDE SEQUENCE [LARGE SCALE GENOMIC DNA]</scope>
    <source>
        <strain evidence="8 9">KQ-3</strain>
    </source>
</reference>
<dbReference type="SUPFAM" id="SSF52540">
    <property type="entry name" value="P-loop containing nucleoside triphosphate hydrolases"/>
    <property type="match status" value="1"/>
</dbReference>
<evidence type="ECO:0000256" key="4">
    <source>
        <dbReference type="ARBA" id="ARBA00034320"/>
    </source>
</evidence>
<dbReference type="InterPro" id="IPR036627">
    <property type="entry name" value="CobW-likC_sf"/>
</dbReference>
<keyword evidence="1" id="KW-0547">Nucleotide-binding</keyword>
<dbReference type="CDD" id="cd03112">
    <property type="entry name" value="CobW-like"/>
    <property type="match status" value="1"/>
</dbReference>
<dbReference type="PANTHER" id="PTHR13748">
    <property type="entry name" value="COBW-RELATED"/>
    <property type="match status" value="1"/>
</dbReference>
<sequence>MITFCDRERRIIMKKIPVFVLSGFLGSGKTTLLVDIIKKARDKGLSLSVLMNEAGKTDTDGRLISELDGDLPVEKLLDGCMCCNKKSEVSGAVMKLAETNPDMMVMELTGIADPEEVADALAEPELMEHIELKKVISVLDGENILDYNSIFTAERAMVKTTRKQIAFADALIVNKEDQMDESNRKKIKRVISKENSVAPVTFTSYCQVDLDDLLFNMEGERKPFSLLKEEKNTDEHTHSRIQTLKIEFTKPVKSKRAAEALFKELKPGLIRAKGYISVKREADVHLIQHVMKKTYWEKAQAQEESYLILIGLELDKDNIVRRWNELGVNDG</sequence>
<dbReference type="Gene3D" id="3.40.50.300">
    <property type="entry name" value="P-loop containing nucleotide triphosphate hydrolases"/>
    <property type="match status" value="1"/>
</dbReference>
<dbReference type="GO" id="GO:0005737">
    <property type="term" value="C:cytoplasm"/>
    <property type="evidence" value="ECO:0007669"/>
    <property type="project" value="TreeGrafter"/>
</dbReference>
<dbReference type="GO" id="GO:0016787">
    <property type="term" value="F:hydrolase activity"/>
    <property type="evidence" value="ECO:0007669"/>
    <property type="project" value="UniProtKB-KW"/>
</dbReference>
<dbReference type="InterPro" id="IPR011629">
    <property type="entry name" value="CobW-like_C"/>
</dbReference>
<keyword evidence="2" id="KW-0378">Hydrolase</keyword>
<feature type="domain" description="CobW/HypB/UreG nucleotide-binding" evidence="6">
    <location>
        <begin position="17"/>
        <end position="200"/>
    </location>
</feature>
<comment type="caution">
    <text evidence="8">The sequence shown here is derived from an EMBL/GenBank/DDBJ whole genome shotgun (WGS) entry which is preliminary data.</text>
</comment>
<dbReference type="PANTHER" id="PTHR13748:SF62">
    <property type="entry name" value="COBW DOMAIN-CONTAINING PROTEIN"/>
    <property type="match status" value="1"/>
</dbReference>
<dbReference type="InterPro" id="IPR027417">
    <property type="entry name" value="P-loop_NTPase"/>
</dbReference>
<organism evidence="8 9">
    <name type="scientific">Alteribacter keqinensis</name>
    <dbReference type="NCBI Taxonomy" id="2483800"/>
    <lineage>
        <taxon>Bacteria</taxon>
        <taxon>Bacillati</taxon>
        <taxon>Bacillota</taxon>
        <taxon>Bacilli</taxon>
        <taxon>Bacillales</taxon>
        <taxon>Bacillaceae</taxon>
        <taxon>Alteribacter</taxon>
    </lineage>
</organism>
<dbReference type="Pfam" id="PF02492">
    <property type="entry name" value="cobW"/>
    <property type="match status" value="1"/>
</dbReference>
<gene>
    <name evidence="8" type="ORF">EBO34_17550</name>
</gene>
<evidence type="ECO:0000259" key="6">
    <source>
        <dbReference type="Pfam" id="PF02492"/>
    </source>
</evidence>
<dbReference type="EMBL" id="RHIB01000003">
    <property type="protein sequence ID" value="RNA66998.1"/>
    <property type="molecule type" value="Genomic_DNA"/>
</dbReference>
<dbReference type="AlphaFoldDB" id="A0A3M7TNM9"/>
<evidence type="ECO:0000256" key="2">
    <source>
        <dbReference type="ARBA" id="ARBA00022801"/>
    </source>
</evidence>
<evidence type="ECO:0000313" key="9">
    <source>
        <dbReference type="Proteomes" id="UP000278746"/>
    </source>
</evidence>
<evidence type="ECO:0000259" key="7">
    <source>
        <dbReference type="Pfam" id="PF07683"/>
    </source>
</evidence>